<reference evidence="4" key="1">
    <citation type="journal article" date="2019" name="Int. J. Syst. Evol. Microbiol.">
        <title>The Global Catalogue of Microorganisms (GCM) 10K type strain sequencing project: providing services to taxonomists for standard genome sequencing and annotation.</title>
        <authorList>
            <consortium name="The Broad Institute Genomics Platform"/>
            <consortium name="The Broad Institute Genome Sequencing Center for Infectious Disease"/>
            <person name="Wu L."/>
            <person name="Ma J."/>
        </authorList>
    </citation>
    <scope>NUCLEOTIDE SEQUENCE [LARGE SCALE GENOMIC DNA]</scope>
    <source>
        <strain evidence="4">NBRC 109019</strain>
    </source>
</reference>
<dbReference type="Proteomes" id="UP001321477">
    <property type="component" value="Chromosome"/>
</dbReference>
<proteinExistence type="predicted"/>
<dbReference type="InterPro" id="IPR021828">
    <property type="entry name" value="GlgE_dom_N/S"/>
</dbReference>
<dbReference type="InterPro" id="IPR013783">
    <property type="entry name" value="Ig-like_fold"/>
</dbReference>
<evidence type="ECO:0000313" key="3">
    <source>
        <dbReference type="EMBL" id="BDZ56197.1"/>
    </source>
</evidence>
<dbReference type="Pfam" id="PF11896">
    <property type="entry name" value="GlgE_dom_N_S"/>
    <property type="match status" value="1"/>
</dbReference>
<dbReference type="EMBL" id="AP027734">
    <property type="protein sequence ID" value="BDZ56197.1"/>
    <property type="molecule type" value="Genomic_DNA"/>
</dbReference>
<feature type="domain" description="Alpha-1,4-glucan:maltose-1-phosphate maltosyltransferase" evidence="2">
    <location>
        <begin position="56"/>
        <end position="202"/>
    </location>
</feature>
<evidence type="ECO:0000259" key="2">
    <source>
        <dbReference type="Pfam" id="PF11896"/>
    </source>
</evidence>
<name>A0ABM8H5T7_9MICO</name>
<evidence type="ECO:0000256" key="1">
    <source>
        <dbReference type="SAM" id="MobiDB-lite"/>
    </source>
</evidence>
<protein>
    <recommendedName>
        <fullName evidence="2">Alpha-1,4-glucan:maltose-1-phosphate maltosyltransferase domain-containing protein</fullName>
    </recommendedName>
</protein>
<organism evidence="3 4">
    <name type="scientific">Agromyces marinus</name>
    <dbReference type="NCBI Taxonomy" id="1389020"/>
    <lineage>
        <taxon>Bacteria</taxon>
        <taxon>Bacillati</taxon>
        <taxon>Actinomycetota</taxon>
        <taxon>Actinomycetes</taxon>
        <taxon>Micrococcales</taxon>
        <taxon>Microbacteriaceae</taxon>
        <taxon>Agromyces</taxon>
    </lineage>
</organism>
<dbReference type="Gene3D" id="2.60.40.10">
    <property type="entry name" value="Immunoglobulins"/>
    <property type="match status" value="1"/>
</dbReference>
<sequence length="211" mass="23318">MHEVAQRRRARGGAKATHTRRRNRAARIGRDRAHDLPLAPHPRYGRNVTRRPAPAGRIPVTRLTPATPDPRWNAKAFAGEVVPFGATVFREGHDRVGAMLVLTGPGGTTQRHRMLAGAPGTDRWEAQVRLDEVGVWRWHVTGFGDEIATWAHDAAVKVDAGVDVDLMYEIGARLAERAAAETDRTAAVRKRLAAWAAALRRRMPRHPLDGP</sequence>
<gene>
    <name evidence="3" type="ORF">GCM10025870_32700</name>
</gene>
<keyword evidence="4" id="KW-1185">Reference proteome</keyword>
<feature type="compositionally biased region" description="Basic residues" evidence="1">
    <location>
        <begin position="7"/>
        <end position="27"/>
    </location>
</feature>
<evidence type="ECO:0000313" key="4">
    <source>
        <dbReference type="Proteomes" id="UP001321477"/>
    </source>
</evidence>
<dbReference type="Gene3D" id="1.20.58.80">
    <property type="entry name" value="Phosphotransferase system, lactose/cellobiose-type IIA subunit"/>
    <property type="match status" value="1"/>
</dbReference>
<feature type="region of interest" description="Disordered" evidence="1">
    <location>
        <begin position="1"/>
        <end position="67"/>
    </location>
</feature>
<accession>A0ABM8H5T7</accession>